<protein>
    <recommendedName>
        <fullName evidence="1">CBM21 domain-containing protein</fullName>
    </recommendedName>
</protein>
<sequence>MSYSDNPVRPHRGILRCRSERCSPNRHSEVKNKKNVRFREYVDLEEFEISSKATTSKEDFRSSRSIRLNHNEEDSSSDLHLIKDFWLPNIHELQWLTACQKVHLESVRWFGRAITGVVRVANLSFEKKIEIKYSFDGWNTMFSNKASYSGSPLPTQDQFSFCIFLPFLDVDMEVVFCIHFESNGQSYWDSNGGHNYRFTCVKSTFNDNPLFHTDCSIFF</sequence>
<accession>A0ABD6EBZ6</accession>
<evidence type="ECO:0000259" key="1">
    <source>
        <dbReference type="PROSITE" id="PS51159"/>
    </source>
</evidence>
<dbReference type="PANTHER" id="PTHR12307">
    <property type="entry name" value="PROTEIN PHOSPHATASE 1 REGULATORY SUBUNIT"/>
    <property type="match status" value="1"/>
</dbReference>
<dbReference type="Gene3D" id="2.60.40.2440">
    <property type="entry name" value="Carbohydrate binding type-21 domain"/>
    <property type="match status" value="1"/>
</dbReference>
<organism evidence="2 3">
    <name type="scientific">Gnathostoma spinigerum</name>
    <dbReference type="NCBI Taxonomy" id="75299"/>
    <lineage>
        <taxon>Eukaryota</taxon>
        <taxon>Metazoa</taxon>
        <taxon>Ecdysozoa</taxon>
        <taxon>Nematoda</taxon>
        <taxon>Chromadorea</taxon>
        <taxon>Rhabditida</taxon>
        <taxon>Spirurina</taxon>
        <taxon>Gnathostomatomorpha</taxon>
        <taxon>Gnathostomatoidea</taxon>
        <taxon>Gnathostomatidae</taxon>
        <taxon>Gnathostoma</taxon>
    </lineage>
</organism>
<dbReference type="PANTHER" id="PTHR12307:SF36">
    <property type="entry name" value="GLYCOGEN-BINDING SUBUNIT 76A"/>
    <property type="match status" value="1"/>
</dbReference>
<dbReference type="InterPro" id="IPR050782">
    <property type="entry name" value="PP1_regulatory_subunit_3"/>
</dbReference>
<feature type="domain" description="CBM21" evidence="1">
    <location>
        <begin position="94"/>
        <end position="199"/>
    </location>
</feature>
<evidence type="ECO:0000313" key="3">
    <source>
        <dbReference type="Proteomes" id="UP001608902"/>
    </source>
</evidence>
<dbReference type="PROSITE" id="PS51159">
    <property type="entry name" value="CBM21"/>
    <property type="match status" value="1"/>
</dbReference>
<name>A0ABD6EBZ6_9BILA</name>
<dbReference type="EMBL" id="JBGFUD010000217">
    <property type="protein sequence ID" value="MFH4974017.1"/>
    <property type="molecule type" value="Genomic_DNA"/>
</dbReference>
<comment type="caution">
    <text evidence="2">The sequence shown here is derived from an EMBL/GenBank/DDBJ whole genome shotgun (WGS) entry which is preliminary data.</text>
</comment>
<dbReference type="Proteomes" id="UP001608902">
    <property type="component" value="Unassembled WGS sequence"/>
</dbReference>
<dbReference type="AlphaFoldDB" id="A0ABD6EBZ6"/>
<reference evidence="2 3" key="1">
    <citation type="submission" date="2024-08" db="EMBL/GenBank/DDBJ databases">
        <title>Gnathostoma spinigerum genome.</title>
        <authorList>
            <person name="Gonzalez-Bertolin B."/>
            <person name="Monzon S."/>
            <person name="Zaballos A."/>
            <person name="Jimenez P."/>
            <person name="Dekumyoy P."/>
            <person name="Varona S."/>
            <person name="Cuesta I."/>
            <person name="Sumanam S."/>
            <person name="Adisakwattana P."/>
            <person name="Gasser R.B."/>
            <person name="Hernandez-Gonzalez A."/>
            <person name="Young N.D."/>
            <person name="Perteguer M.J."/>
        </authorList>
    </citation>
    <scope>NUCLEOTIDE SEQUENCE [LARGE SCALE GENOMIC DNA]</scope>
    <source>
        <strain evidence="2">AL3</strain>
        <tissue evidence="2">Liver</tissue>
    </source>
</reference>
<proteinExistence type="predicted"/>
<dbReference type="Pfam" id="PF03370">
    <property type="entry name" value="CBM_21"/>
    <property type="match status" value="1"/>
</dbReference>
<dbReference type="InterPro" id="IPR038175">
    <property type="entry name" value="CBM21_dom_sf"/>
</dbReference>
<evidence type="ECO:0000313" key="2">
    <source>
        <dbReference type="EMBL" id="MFH4974017.1"/>
    </source>
</evidence>
<dbReference type="InterPro" id="IPR005036">
    <property type="entry name" value="CBM21_dom"/>
</dbReference>
<gene>
    <name evidence="2" type="ORF">AB6A40_000726</name>
</gene>
<keyword evidence="3" id="KW-1185">Reference proteome</keyword>